<sequence>MINGVMLPGSIQNGLGSPWPGDMGLIQIWTPNSSSLHLEGQAFFTGSVHVMTVTTVDGGRFRLRHGPDKQTFFMGLISAGEATLHEPAGDEVFGAGYGMVVMPGDDRSVSYLPGTELVFVECPLQILDDYRVVRPANAMTFSPAGTLADPIRQFAAAVVESTPADPLSGYLVDQLVTEMMIGIVLGVVGIGQLNKPGRADPYTEAMSVISGRYMDPNLTVPSIAALMRVSVRRLQQIFAKKGLSLTRVIRDRRLTEARKLLADADRAFLSLEEVASLAGFGDVQRMRRAFRSAQLPSPYQYRKAAHSASSSTQ</sequence>
<dbReference type="SUPFAM" id="SSF46689">
    <property type="entry name" value="Homeodomain-like"/>
    <property type="match status" value="1"/>
</dbReference>
<dbReference type="InterPro" id="IPR009057">
    <property type="entry name" value="Homeodomain-like_sf"/>
</dbReference>
<dbReference type="InterPro" id="IPR050204">
    <property type="entry name" value="AraC_XylS_family_regulators"/>
</dbReference>
<keyword evidence="1" id="KW-0805">Transcription regulation</keyword>
<dbReference type="AlphaFoldDB" id="A0A0F0KTV3"/>
<name>A0A0F0KTV3_9MICO</name>
<proteinExistence type="predicted"/>
<reference evidence="5 6" key="1">
    <citation type="submission" date="2015-02" db="EMBL/GenBank/DDBJ databases">
        <title>Draft genome sequences of ten Microbacterium spp. with emphasis on heavy metal contaminated environments.</title>
        <authorList>
            <person name="Corretto E."/>
        </authorList>
    </citation>
    <scope>NUCLEOTIDE SEQUENCE [LARGE SCALE GENOMIC DNA]</scope>
    <source>
        <strain evidence="5 6">DSM 23848</strain>
    </source>
</reference>
<keyword evidence="3" id="KW-0804">Transcription</keyword>
<dbReference type="EMBL" id="JYIT01000074">
    <property type="protein sequence ID" value="KJL24327.1"/>
    <property type="molecule type" value="Genomic_DNA"/>
</dbReference>
<dbReference type="GO" id="GO:0043565">
    <property type="term" value="F:sequence-specific DNA binding"/>
    <property type="evidence" value="ECO:0007669"/>
    <property type="project" value="InterPro"/>
</dbReference>
<organism evidence="5 6">
    <name type="scientific">Microbacterium azadirachtae</name>
    <dbReference type="NCBI Taxonomy" id="582680"/>
    <lineage>
        <taxon>Bacteria</taxon>
        <taxon>Bacillati</taxon>
        <taxon>Actinomycetota</taxon>
        <taxon>Actinomycetes</taxon>
        <taxon>Micrococcales</taxon>
        <taxon>Microbacteriaceae</taxon>
        <taxon>Microbacterium</taxon>
    </lineage>
</organism>
<dbReference type="PANTHER" id="PTHR46796:SF6">
    <property type="entry name" value="ARAC SUBFAMILY"/>
    <property type="match status" value="1"/>
</dbReference>
<accession>A0A0F0KTV3</accession>
<dbReference type="Proteomes" id="UP000033448">
    <property type="component" value="Unassembled WGS sequence"/>
</dbReference>
<evidence type="ECO:0000256" key="1">
    <source>
        <dbReference type="ARBA" id="ARBA00023015"/>
    </source>
</evidence>
<keyword evidence="2" id="KW-0238">DNA-binding</keyword>
<feature type="domain" description="HTH araC/xylS-type" evidence="4">
    <location>
        <begin position="203"/>
        <end position="304"/>
    </location>
</feature>
<keyword evidence="6" id="KW-1185">Reference proteome</keyword>
<dbReference type="SMART" id="SM00342">
    <property type="entry name" value="HTH_ARAC"/>
    <property type="match status" value="1"/>
</dbReference>
<dbReference type="Gene3D" id="1.10.10.60">
    <property type="entry name" value="Homeodomain-like"/>
    <property type="match status" value="1"/>
</dbReference>
<dbReference type="Pfam" id="PF12833">
    <property type="entry name" value="HTH_18"/>
    <property type="match status" value="1"/>
</dbReference>
<dbReference type="PANTHER" id="PTHR46796">
    <property type="entry name" value="HTH-TYPE TRANSCRIPTIONAL ACTIVATOR RHAS-RELATED"/>
    <property type="match status" value="1"/>
</dbReference>
<dbReference type="PATRIC" id="fig|582680.7.peg.1865"/>
<gene>
    <name evidence="5" type="primary">nphR_3</name>
    <name evidence="5" type="ORF">RL72_01818</name>
</gene>
<dbReference type="RefSeq" id="WP_045250508.1">
    <property type="nucleotide sequence ID" value="NZ_JYIT01000074.1"/>
</dbReference>
<evidence type="ECO:0000259" key="4">
    <source>
        <dbReference type="PROSITE" id="PS01124"/>
    </source>
</evidence>
<dbReference type="PROSITE" id="PS01124">
    <property type="entry name" value="HTH_ARAC_FAMILY_2"/>
    <property type="match status" value="1"/>
</dbReference>
<evidence type="ECO:0000313" key="6">
    <source>
        <dbReference type="Proteomes" id="UP000033448"/>
    </source>
</evidence>
<evidence type="ECO:0000256" key="3">
    <source>
        <dbReference type="ARBA" id="ARBA00023163"/>
    </source>
</evidence>
<dbReference type="GO" id="GO:0003700">
    <property type="term" value="F:DNA-binding transcription factor activity"/>
    <property type="evidence" value="ECO:0007669"/>
    <property type="project" value="InterPro"/>
</dbReference>
<comment type="caution">
    <text evidence="5">The sequence shown here is derived from an EMBL/GenBank/DDBJ whole genome shotgun (WGS) entry which is preliminary data.</text>
</comment>
<protein>
    <submittedName>
        <fullName evidence="5">Transcriptional activator NphR</fullName>
    </submittedName>
</protein>
<evidence type="ECO:0000313" key="5">
    <source>
        <dbReference type="EMBL" id="KJL24327.1"/>
    </source>
</evidence>
<dbReference type="InterPro" id="IPR018060">
    <property type="entry name" value="HTH_AraC"/>
</dbReference>
<evidence type="ECO:0000256" key="2">
    <source>
        <dbReference type="ARBA" id="ARBA00023125"/>
    </source>
</evidence>